<dbReference type="Pfam" id="PF13460">
    <property type="entry name" value="NAD_binding_10"/>
    <property type="match status" value="1"/>
</dbReference>
<proteinExistence type="predicted"/>
<gene>
    <name evidence="2" type="ORF">HLB23_25445</name>
</gene>
<dbReference type="AlphaFoldDB" id="A0A849CHL6"/>
<sequence length="226" mass="24700">MKVLVIGSTGGSGRAAVDHLLSAGHDVTAFARHPERLETRSPRLRLVSGNALDPADVERAVEGHDAVVVTLGITENPLRVRILGPAHTPIDIRSTGTRQVVAAMRRHSVRKLVVLSAFGVAETRPRLDLVNKLFFRLVLKPQIADTERQEQAVRDSELDWVLVRPVNLTDGPEDAMPATSTTPERRKVSRNSVGRFLARAVEDSTLLGRHVTVSGPRESSDLARAR</sequence>
<keyword evidence="3" id="KW-1185">Reference proteome</keyword>
<dbReference type="PANTHER" id="PTHR43355">
    <property type="entry name" value="FLAVIN REDUCTASE (NADPH)"/>
    <property type="match status" value="1"/>
</dbReference>
<dbReference type="RefSeq" id="WP_067529711.1">
    <property type="nucleotide sequence ID" value="NZ_JABELX010000009.1"/>
</dbReference>
<organism evidence="2 3">
    <name type="scientific">Nocardia uniformis</name>
    <dbReference type="NCBI Taxonomy" id="53432"/>
    <lineage>
        <taxon>Bacteria</taxon>
        <taxon>Bacillati</taxon>
        <taxon>Actinomycetota</taxon>
        <taxon>Actinomycetes</taxon>
        <taxon>Mycobacteriales</taxon>
        <taxon>Nocardiaceae</taxon>
        <taxon>Nocardia</taxon>
    </lineage>
</organism>
<evidence type="ECO:0000313" key="2">
    <source>
        <dbReference type="EMBL" id="NNH73161.1"/>
    </source>
</evidence>
<protein>
    <submittedName>
        <fullName evidence="2">NAD(P)H-binding protein</fullName>
    </submittedName>
</protein>
<dbReference type="SUPFAM" id="SSF51735">
    <property type="entry name" value="NAD(P)-binding Rossmann-fold domains"/>
    <property type="match status" value="1"/>
</dbReference>
<accession>A0A849CHL6</accession>
<name>A0A849CHL6_9NOCA</name>
<dbReference type="Gene3D" id="3.40.50.720">
    <property type="entry name" value="NAD(P)-binding Rossmann-like Domain"/>
    <property type="match status" value="1"/>
</dbReference>
<dbReference type="Proteomes" id="UP000586827">
    <property type="component" value="Unassembled WGS sequence"/>
</dbReference>
<dbReference type="EMBL" id="JABELX010000009">
    <property type="protein sequence ID" value="NNH73161.1"/>
    <property type="molecule type" value="Genomic_DNA"/>
</dbReference>
<evidence type="ECO:0000259" key="1">
    <source>
        <dbReference type="Pfam" id="PF13460"/>
    </source>
</evidence>
<dbReference type="InterPro" id="IPR016040">
    <property type="entry name" value="NAD(P)-bd_dom"/>
</dbReference>
<comment type="caution">
    <text evidence="2">The sequence shown here is derived from an EMBL/GenBank/DDBJ whole genome shotgun (WGS) entry which is preliminary data.</text>
</comment>
<dbReference type="GO" id="GO:0004074">
    <property type="term" value="F:biliverdin reductase [NAD(P)H] activity"/>
    <property type="evidence" value="ECO:0007669"/>
    <property type="project" value="TreeGrafter"/>
</dbReference>
<dbReference type="InterPro" id="IPR051606">
    <property type="entry name" value="Polyketide_Oxido-like"/>
</dbReference>
<dbReference type="InterPro" id="IPR036291">
    <property type="entry name" value="NAD(P)-bd_dom_sf"/>
</dbReference>
<feature type="domain" description="NAD(P)-binding" evidence="1">
    <location>
        <begin position="7"/>
        <end position="203"/>
    </location>
</feature>
<evidence type="ECO:0000313" key="3">
    <source>
        <dbReference type="Proteomes" id="UP000586827"/>
    </source>
</evidence>
<dbReference type="PANTHER" id="PTHR43355:SF2">
    <property type="entry name" value="FLAVIN REDUCTASE (NADPH)"/>
    <property type="match status" value="1"/>
</dbReference>
<reference evidence="2 3" key="1">
    <citation type="submission" date="2020-05" db="EMBL/GenBank/DDBJ databases">
        <title>MicrobeNet Type strains.</title>
        <authorList>
            <person name="Nicholson A.C."/>
        </authorList>
    </citation>
    <scope>NUCLEOTIDE SEQUENCE [LARGE SCALE GENOMIC DNA]</scope>
    <source>
        <strain evidence="2 3">JCM 3224</strain>
    </source>
</reference>
<dbReference type="GO" id="GO:0042602">
    <property type="term" value="F:riboflavin reductase (NADPH) activity"/>
    <property type="evidence" value="ECO:0007669"/>
    <property type="project" value="TreeGrafter"/>
</dbReference>